<reference evidence="2 3" key="1">
    <citation type="journal article" date="2019" name="Nat. Med.">
        <title>A library of human gut bacterial isolates paired with longitudinal multiomics data enables mechanistic microbiome research.</title>
        <authorList>
            <person name="Poyet M."/>
            <person name="Groussin M."/>
            <person name="Gibbons S.M."/>
            <person name="Avila-Pacheco J."/>
            <person name="Jiang X."/>
            <person name="Kearney S.M."/>
            <person name="Perrotta A.R."/>
            <person name="Berdy B."/>
            <person name="Zhao S."/>
            <person name="Lieberman T.D."/>
            <person name="Swanson P.K."/>
            <person name="Smith M."/>
            <person name="Roesemann S."/>
            <person name="Alexander J.E."/>
            <person name="Rich S.A."/>
            <person name="Livny J."/>
            <person name="Vlamakis H."/>
            <person name="Clish C."/>
            <person name="Bullock K."/>
            <person name="Deik A."/>
            <person name="Scott J."/>
            <person name="Pierce K.A."/>
            <person name="Xavier R.J."/>
            <person name="Alm E.J."/>
        </authorList>
    </citation>
    <scope>NUCLEOTIDE SEQUENCE [LARGE SCALE GENOMIC DNA]</scope>
    <source>
        <strain evidence="2 3">BIOML-A2</strain>
    </source>
</reference>
<dbReference type="Proteomes" id="UP000474718">
    <property type="component" value="Unassembled WGS sequence"/>
</dbReference>
<dbReference type="RefSeq" id="WP_021660747.1">
    <property type="nucleotide sequence ID" value="NZ_FQVY01000002.1"/>
</dbReference>
<gene>
    <name evidence="2" type="ORF">GT747_03370</name>
</gene>
<organism evidence="2 3">
    <name type="scientific">Bittarella massiliensis</name>
    <name type="common">ex Durand et al. 2017</name>
    <dbReference type="NCBI Taxonomy" id="1720313"/>
    <lineage>
        <taxon>Bacteria</taxon>
        <taxon>Bacillati</taxon>
        <taxon>Bacillota</taxon>
        <taxon>Clostridia</taxon>
        <taxon>Eubacteriales</taxon>
        <taxon>Oscillospiraceae</taxon>
        <taxon>Bittarella (ex Durand et al. 2017)</taxon>
    </lineage>
</organism>
<comment type="caution">
    <text evidence="2">The sequence shown here is derived from an EMBL/GenBank/DDBJ whole genome shotgun (WGS) entry which is preliminary data.</text>
</comment>
<keyword evidence="3" id="KW-1185">Reference proteome</keyword>
<name>A0ABW9WSQ1_9FIRM</name>
<dbReference type="EMBL" id="WWVX01000002">
    <property type="protein sequence ID" value="MZL68815.1"/>
    <property type="molecule type" value="Genomic_DNA"/>
</dbReference>
<sequence>MDGNVFYPWPLRVGAVLPLWQGPWRYPLIAAFGLAFLAIGSFVEWQRSLLKR</sequence>
<keyword evidence="1" id="KW-1133">Transmembrane helix</keyword>
<evidence type="ECO:0000313" key="2">
    <source>
        <dbReference type="EMBL" id="MZL68815.1"/>
    </source>
</evidence>
<keyword evidence="1" id="KW-0472">Membrane</keyword>
<proteinExistence type="predicted"/>
<evidence type="ECO:0000313" key="3">
    <source>
        <dbReference type="Proteomes" id="UP000474718"/>
    </source>
</evidence>
<evidence type="ECO:0000256" key="1">
    <source>
        <dbReference type="SAM" id="Phobius"/>
    </source>
</evidence>
<keyword evidence="1" id="KW-0812">Transmembrane</keyword>
<accession>A0ABW9WSQ1</accession>
<protein>
    <submittedName>
        <fullName evidence="2">Uncharacterized protein</fullName>
    </submittedName>
</protein>
<feature type="transmembrane region" description="Helical" evidence="1">
    <location>
        <begin position="24"/>
        <end position="43"/>
    </location>
</feature>